<evidence type="ECO:0000259" key="5">
    <source>
        <dbReference type="PROSITE" id="PS01124"/>
    </source>
</evidence>
<keyword evidence="1" id="KW-0805">Transcription regulation</keyword>
<dbReference type="SUPFAM" id="SSF46689">
    <property type="entry name" value="Homeodomain-like"/>
    <property type="match status" value="1"/>
</dbReference>
<dbReference type="InterPro" id="IPR009057">
    <property type="entry name" value="Homeodomain-like_sf"/>
</dbReference>
<evidence type="ECO:0000256" key="1">
    <source>
        <dbReference type="ARBA" id="ARBA00023015"/>
    </source>
</evidence>
<organism evidence="6 7">
    <name type="scientific">Pseudonocardia petroleophila</name>
    <dbReference type="NCBI Taxonomy" id="37331"/>
    <lineage>
        <taxon>Bacteria</taxon>
        <taxon>Bacillati</taxon>
        <taxon>Actinomycetota</taxon>
        <taxon>Actinomycetes</taxon>
        <taxon>Pseudonocardiales</taxon>
        <taxon>Pseudonocardiaceae</taxon>
        <taxon>Pseudonocardia</taxon>
    </lineage>
</organism>
<evidence type="ECO:0000256" key="2">
    <source>
        <dbReference type="ARBA" id="ARBA00023125"/>
    </source>
</evidence>
<dbReference type="GO" id="GO:0003700">
    <property type="term" value="F:DNA-binding transcription factor activity"/>
    <property type="evidence" value="ECO:0007669"/>
    <property type="project" value="InterPro"/>
</dbReference>
<accession>A0A7G7MIL6</accession>
<dbReference type="Pfam" id="PF12833">
    <property type="entry name" value="HTH_18"/>
    <property type="match status" value="1"/>
</dbReference>
<evidence type="ECO:0000313" key="6">
    <source>
        <dbReference type="EMBL" id="QNG52627.1"/>
    </source>
</evidence>
<sequence length="338" mass="36445">MRTWSTDELPAGEQFSYWRDVICEAFTPLSPRRRAETSAGGLRGWVRSSPLSSTNCAAIGSTAQKHVHGAAEVRRTPADSVFVNLVLSGVCVGEQRGRTCELRAGEFGMFDATEPFSLDYVEDWEVLSFRVPREKLLPLLARPEGATAVTHSGARPSTAAVIAMMRTVWQTVDGLDVPTATAMDDAFASVLAAAVGGSPDVRPQCRADAEAALRGAINRHILASLRWGDLSAAAVAARFEISVRKLHALYEDHALTYGQQVRRMRVEACARDVADAGRGTSLTAIAARWGFSDLSHLNRVFRAELGCSPSEYRASRRTGAAVPGGGPPATATRRRGHR</sequence>
<dbReference type="AlphaFoldDB" id="A0A7G7MIL6"/>
<keyword evidence="3" id="KW-0804">Transcription</keyword>
<gene>
    <name evidence="6" type="ORF">H6H00_00605</name>
</gene>
<protein>
    <submittedName>
        <fullName evidence="6">Helix-turn-helix domain-containing protein</fullName>
    </submittedName>
</protein>
<dbReference type="Gene3D" id="1.10.10.60">
    <property type="entry name" value="Homeodomain-like"/>
    <property type="match status" value="1"/>
</dbReference>
<dbReference type="Pfam" id="PF14525">
    <property type="entry name" value="AraC_binding_2"/>
    <property type="match status" value="1"/>
</dbReference>
<dbReference type="InterPro" id="IPR035418">
    <property type="entry name" value="AraC-bd_2"/>
</dbReference>
<dbReference type="EMBL" id="CP060131">
    <property type="protein sequence ID" value="QNG52627.1"/>
    <property type="molecule type" value="Genomic_DNA"/>
</dbReference>
<dbReference type="InterPro" id="IPR018060">
    <property type="entry name" value="HTH_AraC"/>
</dbReference>
<dbReference type="PANTHER" id="PTHR46796:SF6">
    <property type="entry name" value="ARAC SUBFAMILY"/>
    <property type="match status" value="1"/>
</dbReference>
<evidence type="ECO:0000256" key="4">
    <source>
        <dbReference type="SAM" id="MobiDB-lite"/>
    </source>
</evidence>
<name>A0A7G7MIL6_9PSEU</name>
<dbReference type="InterPro" id="IPR050204">
    <property type="entry name" value="AraC_XylS_family_regulators"/>
</dbReference>
<dbReference type="GO" id="GO:0043565">
    <property type="term" value="F:sequence-specific DNA binding"/>
    <property type="evidence" value="ECO:0007669"/>
    <property type="project" value="InterPro"/>
</dbReference>
<keyword evidence="7" id="KW-1185">Reference proteome</keyword>
<evidence type="ECO:0000256" key="3">
    <source>
        <dbReference type="ARBA" id="ARBA00023163"/>
    </source>
</evidence>
<dbReference type="PANTHER" id="PTHR46796">
    <property type="entry name" value="HTH-TYPE TRANSCRIPTIONAL ACTIVATOR RHAS-RELATED"/>
    <property type="match status" value="1"/>
</dbReference>
<dbReference type="PROSITE" id="PS01124">
    <property type="entry name" value="HTH_ARAC_FAMILY_2"/>
    <property type="match status" value="1"/>
</dbReference>
<dbReference type="RefSeq" id="WP_185719456.1">
    <property type="nucleotide sequence ID" value="NZ_BAAAWI010000001.1"/>
</dbReference>
<dbReference type="KEGG" id="ppel:H6H00_00605"/>
<feature type="region of interest" description="Disordered" evidence="4">
    <location>
        <begin position="316"/>
        <end position="338"/>
    </location>
</feature>
<proteinExistence type="predicted"/>
<dbReference type="Proteomes" id="UP000515728">
    <property type="component" value="Chromosome"/>
</dbReference>
<feature type="domain" description="HTH araC/xylS-type" evidence="5">
    <location>
        <begin position="211"/>
        <end position="315"/>
    </location>
</feature>
<reference evidence="6 7" key="1">
    <citation type="submission" date="2020-08" db="EMBL/GenBank/DDBJ databases">
        <authorList>
            <person name="Mo P."/>
        </authorList>
    </citation>
    <scope>NUCLEOTIDE SEQUENCE [LARGE SCALE GENOMIC DNA]</scope>
    <source>
        <strain evidence="6 7">CGMCC 4.1532</strain>
    </source>
</reference>
<evidence type="ECO:0000313" key="7">
    <source>
        <dbReference type="Proteomes" id="UP000515728"/>
    </source>
</evidence>
<dbReference type="SMART" id="SM00342">
    <property type="entry name" value="HTH_ARAC"/>
    <property type="match status" value="1"/>
</dbReference>
<keyword evidence="2" id="KW-0238">DNA-binding</keyword>